<keyword evidence="2" id="KW-1185">Reference proteome</keyword>
<name>A0ABN8I8E8_9NEOP</name>
<gene>
    <name evidence="1" type="ORF">IPOD504_LOCUS7474</name>
</gene>
<feature type="non-terminal residue" evidence="1">
    <location>
        <position position="68"/>
    </location>
</feature>
<dbReference type="EMBL" id="OW152814">
    <property type="protein sequence ID" value="CAH2050461.1"/>
    <property type="molecule type" value="Genomic_DNA"/>
</dbReference>
<reference evidence="1" key="1">
    <citation type="submission" date="2022-03" db="EMBL/GenBank/DDBJ databases">
        <authorList>
            <person name="Martin H S."/>
        </authorList>
    </citation>
    <scope>NUCLEOTIDE SEQUENCE</scope>
</reference>
<evidence type="ECO:0000313" key="1">
    <source>
        <dbReference type="EMBL" id="CAH2050461.1"/>
    </source>
</evidence>
<organism evidence="1 2">
    <name type="scientific">Iphiclides podalirius</name>
    <name type="common">scarce swallowtail</name>
    <dbReference type="NCBI Taxonomy" id="110791"/>
    <lineage>
        <taxon>Eukaryota</taxon>
        <taxon>Metazoa</taxon>
        <taxon>Ecdysozoa</taxon>
        <taxon>Arthropoda</taxon>
        <taxon>Hexapoda</taxon>
        <taxon>Insecta</taxon>
        <taxon>Pterygota</taxon>
        <taxon>Neoptera</taxon>
        <taxon>Endopterygota</taxon>
        <taxon>Lepidoptera</taxon>
        <taxon>Glossata</taxon>
        <taxon>Ditrysia</taxon>
        <taxon>Papilionoidea</taxon>
        <taxon>Papilionidae</taxon>
        <taxon>Papilioninae</taxon>
        <taxon>Iphiclides</taxon>
    </lineage>
</organism>
<evidence type="ECO:0000313" key="2">
    <source>
        <dbReference type="Proteomes" id="UP000837857"/>
    </source>
</evidence>
<protein>
    <submittedName>
        <fullName evidence="1">Uncharacterized protein</fullName>
    </submittedName>
</protein>
<proteinExistence type="predicted"/>
<dbReference type="Proteomes" id="UP000837857">
    <property type="component" value="Chromosome 2"/>
</dbReference>
<sequence>MDTWLSWLKKNQVMFDSHRLKPVVAICSDEASRDSERNHLPPTTTTLLSLPMIALFGDGITLAPVSPR</sequence>
<accession>A0ABN8I8E8</accession>